<reference evidence="2 3" key="2">
    <citation type="submission" date="2025-04" db="UniProtKB">
        <authorList>
            <consortium name="RefSeq"/>
        </authorList>
    </citation>
    <scope>IDENTIFICATION</scope>
    <source>
        <strain evidence="2 3">S238N-H82</strain>
        <tissue evidence="2 3">Testes</tissue>
    </source>
</reference>
<accession>A0A9J7L3V7</accession>
<gene>
    <name evidence="2 3" type="primary">LOC118414935</name>
</gene>
<reference evidence="1" key="1">
    <citation type="journal article" date="2020" name="Nat. Ecol. Evol.">
        <title>Deeply conserved synteny resolves early events in vertebrate evolution.</title>
        <authorList>
            <person name="Simakov O."/>
            <person name="Marletaz F."/>
            <person name="Yue J.X."/>
            <person name="O'Connell B."/>
            <person name="Jenkins J."/>
            <person name="Brandt A."/>
            <person name="Calef R."/>
            <person name="Tung C.H."/>
            <person name="Huang T.K."/>
            <person name="Schmutz J."/>
            <person name="Satoh N."/>
            <person name="Yu J.K."/>
            <person name="Putnam N.H."/>
            <person name="Green R.E."/>
            <person name="Rokhsar D.S."/>
        </authorList>
    </citation>
    <scope>NUCLEOTIDE SEQUENCE [LARGE SCALE GENOMIC DNA]</scope>
    <source>
        <strain evidence="1">S238N-H82</strain>
    </source>
</reference>
<dbReference type="GeneID" id="118414935"/>
<proteinExistence type="predicted"/>
<sequence length="102" mass="11137">MVPVTEVVTIGSTYPVVVRPETNVMMVVTDTEVMMVVTDTEVMMVVTDTEVMMVATDTEVMMVATDTEGSRGERQVPSAWSLKLSRISPAYYNSLVNIIAAS</sequence>
<name>A0A9J7L3V7_BRAFL</name>
<dbReference type="RefSeq" id="XP_035675166.1">
    <property type="nucleotide sequence ID" value="XM_035819273.1"/>
</dbReference>
<evidence type="ECO:0000313" key="2">
    <source>
        <dbReference type="RefSeq" id="XP_035675165.1"/>
    </source>
</evidence>
<protein>
    <submittedName>
        <fullName evidence="2 3">Uncharacterized protein LOC118414935 isoform X1</fullName>
    </submittedName>
</protein>
<dbReference type="AlphaFoldDB" id="A0A9J7L3V7"/>
<dbReference type="Proteomes" id="UP000001554">
    <property type="component" value="Chromosome 4"/>
</dbReference>
<organism evidence="1 2">
    <name type="scientific">Branchiostoma floridae</name>
    <name type="common">Florida lancelet</name>
    <name type="synonym">Amphioxus</name>
    <dbReference type="NCBI Taxonomy" id="7739"/>
    <lineage>
        <taxon>Eukaryota</taxon>
        <taxon>Metazoa</taxon>
        <taxon>Chordata</taxon>
        <taxon>Cephalochordata</taxon>
        <taxon>Leptocardii</taxon>
        <taxon>Amphioxiformes</taxon>
        <taxon>Branchiostomatidae</taxon>
        <taxon>Branchiostoma</taxon>
    </lineage>
</organism>
<dbReference type="KEGG" id="bfo:118414935"/>
<evidence type="ECO:0000313" key="1">
    <source>
        <dbReference type="Proteomes" id="UP000001554"/>
    </source>
</evidence>
<keyword evidence="1" id="KW-1185">Reference proteome</keyword>
<evidence type="ECO:0000313" key="3">
    <source>
        <dbReference type="RefSeq" id="XP_035675166.1"/>
    </source>
</evidence>
<dbReference type="RefSeq" id="XP_035675165.1">
    <property type="nucleotide sequence ID" value="XM_035819272.1"/>
</dbReference>